<proteinExistence type="inferred from homology"/>
<dbReference type="GO" id="GO:0005886">
    <property type="term" value="C:plasma membrane"/>
    <property type="evidence" value="ECO:0007669"/>
    <property type="project" value="UniProtKB-SubCell"/>
</dbReference>
<organism evidence="8 9">
    <name type="scientific">Ensifer canadensis</name>
    <dbReference type="NCBI Taxonomy" id="555315"/>
    <lineage>
        <taxon>Bacteria</taxon>
        <taxon>Pseudomonadati</taxon>
        <taxon>Pseudomonadota</taxon>
        <taxon>Alphaproteobacteria</taxon>
        <taxon>Hyphomicrobiales</taxon>
        <taxon>Rhizobiaceae</taxon>
        <taxon>Sinorhizobium/Ensifer group</taxon>
        <taxon>Ensifer</taxon>
    </lineage>
</organism>
<dbReference type="GO" id="GO:0030244">
    <property type="term" value="P:cellulose biosynthetic process"/>
    <property type="evidence" value="ECO:0007669"/>
    <property type="project" value="UniProtKB-KW"/>
</dbReference>
<dbReference type="EMBL" id="WXFA01000032">
    <property type="protein sequence ID" value="MBM3094792.1"/>
    <property type="molecule type" value="Genomic_DNA"/>
</dbReference>
<accession>A0AAW4FU05</accession>
<keyword evidence="2 6" id="KW-1003">Cell membrane</keyword>
<dbReference type="PANTHER" id="PTHR39083:SF1">
    <property type="entry name" value="CYCLIC DI-GMP-BINDING PROTEIN"/>
    <property type="match status" value="1"/>
</dbReference>
<dbReference type="Pfam" id="PF03170">
    <property type="entry name" value="BcsB"/>
    <property type="match status" value="1"/>
</dbReference>
<evidence type="ECO:0000256" key="5">
    <source>
        <dbReference type="ARBA" id="ARBA00023136"/>
    </source>
</evidence>
<evidence type="ECO:0000256" key="4">
    <source>
        <dbReference type="ARBA" id="ARBA00022989"/>
    </source>
</evidence>
<dbReference type="PANTHER" id="PTHR39083">
    <property type="entry name" value="CYCLIC DI-GMP-BINDING PROTEIN"/>
    <property type="match status" value="1"/>
</dbReference>
<evidence type="ECO:0000313" key="8">
    <source>
        <dbReference type="EMBL" id="MBM3094792.1"/>
    </source>
</evidence>
<comment type="function">
    <text evidence="6">Binds the cellulose synthase activator, bis-(3'-5') cyclic diguanylic acid (c-di-GMP).</text>
</comment>
<reference evidence="8 9" key="1">
    <citation type="submission" date="2020-01" db="EMBL/GenBank/DDBJ databases">
        <title>Draft genome assembly of Ensifer adhaerens T173.</title>
        <authorList>
            <person name="Craig J.E."/>
            <person name="Stinchcombe J.R."/>
        </authorList>
    </citation>
    <scope>NUCLEOTIDE SEQUENCE [LARGE SCALE GENOMIC DNA]</scope>
    <source>
        <strain evidence="8 9">T173</strain>
    </source>
</reference>
<keyword evidence="4 6" id="KW-1133">Transmembrane helix</keyword>
<feature type="region of interest" description="Disordered" evidence="7">
    <location>
        <begin position="23"/>
        <end position="64"/>
    </location>
</feature>
<dbReference type="Gene3D" id="2.60.120.260">
    <property type="entry name" value="Galactose-binding domain-like"/>
    <property type="match status" value="2"/>
</dbReference>
<feature type="chain" id="PRO_5043107696" description="Cyclic di-GMP-binding protein" evidence="6">
    <location>
        <begin position="22"/>
        <end position="782"/>
    </location>
</feature>
<dbReference type="AlphaFoldDB" id="A0AAW4FU05"/>
<evidence type="ECO:0000256" key="1">
    <source>
        <dbReference type="ARBA" id="ARBA00004162"/>
    </source>
</evidence>
<keyword evidence="6" id="KW-0732">Signal</keyword>
<comment type="pathway">
    <text evidence="6">Glycan metabolism; bacterial cellulose biosynthesis.</text>
</comment>
<comment type="subcellular location">
    <subcellularLocation>
        <location evidence="6">Cell inner membrane</location>
    </subcellularLocation>
    <subcellularLocation>
        <location evidence="1">Cell membrane</location>
        <topology evidence="1">Single-pass membrane protein</topology>
    </subcellularLocation>
</comment>
<feature type="transmembrane region" description="Helical" evidence="6">
    <location>
        <begin position="753"/>
        <end position="775"/>
    </location>
</feature>
<protein>
    <recommendedName>
        <fullName evidence="6">Cyclic di-GMP-binding protein</fullName>
    </recommendedName>
    <alternativeName>
        <fullName evidence="6">Cellulose synthase regulatory subunit</fullName>
    </alternativeName>
</protein>
<sequence length="782" mass="83321">MKRMPVALLIMFLAATTQTFAQSNPFDMSPERPAVEPSIELPEGTDEGQPTSEPGADASSPAAVGGGPDGFRRYIIPFSALSLTGEVDERAWSMYLTPAQAQSAATLNFGYQNAIVIAPEASSLSVFVNGELVGEGPIKASGTAETRSYALPAGLLRAGSNDIRFRVQQHHRTDCTIESTYELWTEIAPETAFISFADAQSAAFASVDDIRAVGLDDRGHTQFNLVVPGMQQPSRAAGLMRLAQGLALRGHMPAQRVILSEGLPELGKPGELTVIAGTVDEVSPLLPSLPDGAASGSVAAFVRDGETNAPVLVLSGPDWPAVQAAIEAIAEPMDRPSNVPRDVINTERWLLPETPVVAGNTRLRFSELGVETSEFTGRRFRSRFSVAVPSDFYADAYGEATILLDAAYTETVRPGSRIDIYVNGNIASTVPFDSATGGILRHLPINVTMRHFKPGPNLIELEAVLLTEQDKACAPGAPASTDPRFALFDTSELHMPNFARIGRRPNLAAMSGAAAPYRNSAGVIPLFIDRADADTLSAAATFLARLAVAGGQPIAVEMIASPLAAGTRNALFIGTLPELPKTVLTQVGIDPSRQMSWGSAQAVGRGADTQKAIDEWQTRLSGGAWRTQITALQDWVKQEFDISLSSLRILPQEQSDFVPPETATLLLAQGANPTDDATWTLVAAPSAKQLSDGVSALADIDQWREIAGHISTYEPATNAVKVVPVANFSFVQTRPASSGNYRLIIANWLSSNILFYAVLLVTLSVLLGLATSSMLSRLGRRP</sequence>
<keyword evidence="6" id="KW-0997">Cell inner membrane</keyword>
<evidence type="ECO:0000256" key="7">
    <source>
        <dbReference type="SAM" id="MobiDB-lite"/>
    </source>
</evidence>
<comment type="subunit">
    <text evidence="6">Tightly associated with the cellulose synthase catalytic subunit.</text>
</comment>
<name>A0AAW4FU05_9HYPH</name>
<dbReference type="Proteomes" id="UP000744980">
    <property type="component" value="Unassembled WGS sequence"/>
</dbReference>
<dbReference type="GO" id="GO:0006011">
    <property type="term" value="P:UDP-alpha-D-glucose metabolic process"/>
    <property type="evidence" value="ECO:0007669"/>
    <property type="project" value="InterPro"/>
</dbReference>
<evidence type="ECO:0000313" key="9">
    <source>
        <dbReference type="Proteomes" id="UP000744980"/>
    </source>
</evidence>
<dbReference type="InterPro" id="IPR018513">
    <property type="entry name" value="Cell_synthase_bac"/>
</dbReference>
<keyword evidence="3 6" id="KW-0812">Transmembrane</keyword>
<keyword evidence="6" id="KW-0973">c-di-GMP</keyword>
<comment type="similarity">
    <text evidence="6">Belongs to the AcsB/BcsB family.</text>
</comment>
<comment type="caution">
    <text evidence="8">The sequence shown here is derived from an EMBL/GenBank/DDBJ whole genome shotgun (WGS) entry which is preliminary data.</text>
</comment>
<keyword evidence="6" id="KW-0135">Cellulose biosynthesis</keyword>
<gene>
    <name evidence="8" type="ORF">GFB56_29035</name>
</gene>
<evidence type="ECO:0000256" key="2">
    <source>
        <dbReference type="ARBA" id="ARBA00022475"/>
    </source>
</evidence>
<keyword evidence="9" id="KW-1185">Reference proteome</keyword>
<dbReference type="RefSeq" id="WP_203529260.1">
    <property type="nucleotide sequence ID" value="NZ_CP083371.1"/>
</dbReference>
<keyword evidence="5 6" id="KW-0472">Membrane</keyword>
<feature type="signal peptide" evidence="6">
    <location>
        <begin position="1"/>
        <end position="21"/>
    </location>
</feature>
<evidence type="ECO:0000256" key="3">
    <source>
        <dbReference type="ARBA" id="ARBA00022692"/>
    </source>
</evidence>
<evidence type="ECO:0000256" key="6">
    <source>
        <dbReference type="RuleBase" id="RU365021"/>
    </source>
</evidence>